<accession>A0ACB6QB95</accession>
<organism evidence="1 2">
    <name type="scientific">Lindgomyces ingoldianus</name>
    <dbReference type="NCBI Taxonomy" id="673940"/>
    <lineage>
        <taxon>Eukaryota</taxon>
        <taxon>Fungi</taxon>
        <taxon>Dikarya</taxon>
        <taxon>Ascomycota</taxon>
        <taxon>Pezizomycotina</taxon>
        <taxon>Dothideomycetes</taxon>
        <taxon>Pleosporomycetidae</taxon>
        <taxon>Pleosporales</taxon>
        <taxon>Lindgomycetaceae</taxon>
        <taxon>Lindgomyces</taxon>
    </lineage>
</organism>
<name>A0ACB6QB95_9PLEO</name>
<dbReference type="Proteomes" id="UP000799755">
    <property type="component" value="Unassembled WGS sequence"/>
</dbReference>
<sequence length="151" mass="16607">MPVPSASLKTAFVSSCNSAPVTSESKHEIGENTRSTHCTCANKSLNTLNMLGSMDPSMEHYDRKSPHRLHCKIGIAPVALIKSSPAISWIQYIQAPLLTLTRVSRDLLACLAALQYKHVMASSLGAPFPIFSRSSIYRNFQHPLSTEHPPY</sequence>
<reference evidence="1" key="1">
    <citation type="journal article" date="2020" name="Stud. Mycol.">
        <title>101 Dothideomycetes genomes: a test case for predicting lifestyles and emergence of pathogens.</title>
        <authorList>
            <person name="Haridas S."/>
            <person name="Albert R."/>
            <person name="Binder M."/>
            <person name="Bloem J."/>
            <person name="Labutti K."/>
            <person name="Salamov A."/>
            <person name="Andreopoulos B."/>
            <person name="Baker S."/>
            <person name="Barry K."/>
            <person name="Bills G."/>
            <person name="Bluhm B."/>
            <person name="Cannon C."/>
            <person name="Castanera R."/>
            <person name="Culley D."/>
            <person name="Daum C."/>
            <person name="Ezra D."/>
            <person name="Gonzalez J."/>
            <person name="Henrissat B."/>
            <person name="Kuo A."/>
            <person name="Liang C."/>
            <person name="Lipzen A."/>
            <person name="Lutzoni F."/>
            <person name="Magnuson J."/>
            <person name="Mondo S."/>
            <person name="Nolan M."/>
            <person name="Ohm R."/>
            <person name="Pangilinan J."/>
            <person name="Park H.-J."/>
            <person name="Ramirez L."/>
            <person name="Alfaro M."/>
            <person name="Sun H."/>
            <person name="Tritt A."/>
            <person name="Yoshinaga Y."/>
            <person name="Zwiers L.-H."/>
            <person name="Turgeon B."/>
            <person name="Goodwin S."/>
            <person name="Spatafora J."/>
            <person name="Crous P."/>
            <person name="Grigoriev I."/>
        </authorList>
    </citation>
    <scope>NUCLEOTIDE SEQUENCE</scope>
    <source>
        <strain evidence="1">ATCC 200398</strain>
    </source>
</reference>
<evidence type="ECO:0000313" key="2">
    <source>
        <dbReference type="Proteomes" id="UP000799755"/>
    </source>
</evidence>
<comment type="caution">
    <text evidence="1">The sequence shown here is derived from an EMBL/GenBank/DDBJ whole genome shotgun (WGS) entry which is preliminary data.</text>
</comment>
<proteinExistence type="predicted"/>
<dbReference type="EMBL" id="MU003540">
    <property type="protein sequence ID" value="KAF2464130.1"/>
    <property type="molecule type" value="Genomic_DNA"/>
</dbReference>
<keyword evidence="2" id="KW-1185">Reference proteome</keyword>
<evidence type="ECO:0000313" key="1">
    <source>
        <dbReference type="EMBL" id="KAF2464130.1"/>
    </source>
</evidence>
<gene>
    <name evidence="1" type="ORF">BDR25DRAFT_362064</name>
</gene>
<protein>
    <submittedName>
        <fullName evidence="1">Uncharacterized protein</fullName>
    </submittedName>
</protein>